<evidence type="ECO:0000256" key="1">
    <source>
        <dbReference type="SAM" id="Coils"/>
    </source>
</evidence>
<organism evidence="3 4">
    <name type="scientific">Leptospira stimsonii</name>
    <dbReference type="NCBI Taxonomy" id="2202203"/>
    <lineage>
        <taxon>Bacteria</taxon>
        <taxon>Pseudomonadati</taxon>
        <taxon>Spirochaetota</taxon>
        <taxon>Spirochaetia</taxon>
        <taxon>Leptospirales</taxon>
        <taxon>Leptospiraceae</taxon>
        <taxon>Leptospira</taxon>
    </lineage>
</organism>
<dbReference type="InterPro" id="IPR027417">
    <property type="entry name" value="P-loop_NTPase"/>
</dbReference>
<evidence type="ECO:0000313" key="4">
    <source>
        <dbReference type="Proteomes" id="UP000297422"/>
    </source>
</evidence>
<keyword evidence="4" id="KW-1185">Reference proteome</keyword>
<dbReference type="Gene3D" id="3.40.50.300">
    <property type="entry name" value="P-loop containing nucleotide triphosphate hydrolases"/>
    <property type="match status" value="2"/>
</dbReference>
<dbReference type="EMBL" id="RQGT01000112">
    <property type="protein sequence ID" value="TGM10301.1"/>
    <property type="molecule type" value="Genomic_DNA"/>
</dbReference>
<gene>
    <name evidence="3" type="ORF">EHQ90_19150</name>
</gene>
<proteinExistence type="predicted"/>
<sequence length="699" mass="80369">MSQIHSIELENFKAYNGVHNFSNLNADIVLITGQNGSGKTSFLHAISLFLNGYDSKIFSEQELACVFSKNKTSRISITAPELFTKDLSYRSDKEWKDWPSPFNISRKNLNTYIARVATSFFQDNKAELANGDFLSYLTGAGNQGQEVSNWIKKSAKDWAQRSHVQFDEEKDWDDIRKNIFTRILASIENSNTSNELKSRFVDFKPLITNGNLAKHWQSQVANLGYKFGISSEISYGPPLLDQLIDLISNTIIELQNQLNIEKERFNKSLDWEKRLKQLLSQLKFFGEDFSIYLSDNDEWDRLRLEISSLKNKESEITSEYNNFKIIERSSSPVEEIISVIESNLEKLSESMREIGKSKVPFPDNINKLMNNILMLYPESTTTPGDSFVEWVNSIRNLLAQKSNEIRDINNKIQQEEINLQVSIHLSNSEVGKKFLAENLGECPISRFSGLMNAKLSSDQIKSPVSSDIESYDGIVFNIRELAKLEREHNVFEDKKRLSINYVKAEEFAREWQLAFESEMKKSGEFLRILEEIDLTPILERLKYILSIFHLPEEFISNIQLSQRGTGSKALISPTLNNLSFDNLSTGQKTIFALAWTTVLNSALQSRLGHRVMLFDDVTTSLDLNQIIPSCILFRKLAYSSNKSLRRQLFISSHHEDLTNRLLDCLLPPEDCSMKILEFREFNVARGPYYEIWEINSQVN</sequence>
<feature type="domain" description="RecF/RecN/SMC N-terminal" evidence="2">
    <location>
        <begin position="4"/>
        <end position="659"/>
    </location>
</feature>
<accession>A0ABY2MWF3</accession>
<protein>
    <recommendedName>
        <fullName evidence="2">RecF/RecN/SMC N-terminal domain-containing protein</fullName>
    </recommendedName>
</protein>
<dbReference type="PANTHER" id="PTHR32114">
    <property type="entry name" value="ABC TRANSPORTER ABCH.3"/>
    <property type="match status" value="1"/>
</dbReference>
<dbReference type="SUPFAM" id="SSF52540">
    <property type="entry name" value="P-loop containing nucleoside triphosphate hydrolases"/>
    <property type="match status" value="1"/>
</dbReference>
<comment type="caution">
    <text evidence="3">The sequence shown here is derived from an EMBL/GenBank/DDBJ whole genome shotgun (WGS) entry which is preliminary data.</text>
</comment>
<dbReference type="InterPro" id="IPR003395">
    <property type="entry name" value="RecF/RecN/SMC_N"/>
</dbReference>
<keyword evidence="1" id="KW-0175">Coiled coil</keyword>
<dbReference type="Pfam" id="PF02463">
    <property type="entry name" value="SMC_N"/>
    <property type="match status" value="1"/>
</dbReference>
<dbReference type="PANTHER" id="PTHR32114:SF2">
    <property type="entry name" value="ABC TRANSPORTER ABCH.3"/>
    <property type="match status" value="1"/>
</dbReference>
<dbReference type="Proteomes" id="UP000297422">
    <property type="component" value="Unassembled WGS sequence"/>
</dbReference>
<name>A0ABY2MWF3_9LEPT</name>
<feature type="coiled-coil region" evidence="1">
    <location>
        <begin position="391"/>
        <end position="418"/>
    </location>
</feature>
<reference evidence="4" key="1">
    <citation type="journal article" date="2019" name="PLoS Negl. Trop. Dis.">
        <title>Revisiting the worldwide diversity of Leptospira species in the environment.</title>
        <authorList>
            <person name="Vincent A.T."/>
            <person name="Schiettekatte O."/>
            <person name="Bourhy P."/>
            <person name="Veyrier F.J."/>
            <person name="Picardeau M."/>
        </authorList>
    </citation>
    <scope>NUCLEOTIDE SEQUENCE [LARGE SCALE GENOMIC DNA]</scope>
    <source>
        <strain evidence="4">201702407</strain>
    </source>
</reference>
<dbReference type="RefSeq" id="WP_135686275.1">
    <property type="nucleotide sequence ID" value="NZ_RQEQ01000047.1"/>
</dbReference>
<evidence type="ECO:0000259" key="2">
    <source>
        <dbReference type="Pfam" id="PF02463"/>
    </source>
</evidence>
<evidence type="ECO:0000313" key="3">
    <source>
        <dbReference type="EMBL" id="TGM10301.1"/>
    </source>
</evidence>